<evidence type="ECO:0000259" key="2">
    <source>
        <dbReference type="Pfam" id="PF14242"/>
    </source>
</evidence>
<keyword evidence="1" id="KW-1133">Transmembrane helix</keyword>
<keyword evidence="1" id="KW-0812">Transmembrane</keyword>
<name>A0AAN0KE59_9ACTN</name>
<reference evidence="3" key="1">
    <citation type="journal article" date="2024" name="Int. J. Syst. Evol. Microbiol.">
        <title>Brooklawnia propionicigenes sp. nov., a facultatively anaerobic, propionate-producing bacterium isolated from a methanogenic reactor treating waste from cattle farms.</title>
        <authorList>
            <person name="Akita Y."/>
            <person name="Ueki A."/>
            <person name="Tonouchi A."/>
            <person name="Sugawara Y."/>
            <person name="Honma S."/>
            <person name="Kaku N."/>
            <person name="Ueki K."/>
        </authorList>
    </citation>
    <scope>NUCLEOTIDE SEQUENCE</scope>
    <source>
        <strain evidence="3">SH051</strain>
    </source>
</reference>
<keyword evidence="1" id="KW-0472">Membrane</keyword>
<proteinExistence type="predicted"/>
<accession>A0AAN0KE59</accession>
<feature type="transmembrane region" description="Helical" evidence="1">
    <location>
        <begin position="52"/>
        <end position="79"/>
    </location>
</feature>
<protein>
    <recommendedName>
        <fullName evidence="2">DUF4342 domain-containing protein</fullName>
    </recommendedName>
</protein>
<dbReference type="EMBL" id="AP028056">
    <property type="protein sequence ID" value="BEH00923.1"/>
    <property type="molecule type" value="Genomic_DNA"/>
</dbReference>
<dbReference type="KEGG" id="broo:brsh051_02040"/>
<feature type="domain" description="DUF4342" evidence="2">
    <location>
        <begin position="11"/>
        <end position="88"/>
    </location>
</feature>
<evidence type="ECO:0000256" key="1">
    <source>
        <dbReference type="SAM" id="Phobius"/>
    </source>
</evidence>
<dbReference type="Pfam" id="PF14242">
    <property type="entry name" value="DUF4342"/>
    <property type="match status" value="1"/>
</dbReference>
<dbReference type="InterPro" id="IPR025642">
    <property type="entry name" value="DUF4342"/>
</dbReference>
<keyword evidence="4" id="KW-1185">Reference proteome</keyword>
<evidence type="ECO:0000313" key="3">
    <source>
        <dbReference type="EMBL" id="BEH00923.1"/>
    </source>
</evidence>
<dbReference type="Proteomes" id="UP001431656">
    <property type="component" value="Chromosome"/>
</dbReference>
<dbReference type="RefSeq" id="WP_286266731.1">
    <property type="nucleotide sequence ID" value="NZ_AP028056.1"/>
</dbReference>
<evidence type="ECO:0000313" key="4">
    <source>
        <dbReference type="Proteomes" id="UP001431656"/>
    </source>
</evidence>
<sequence length="94" mass="10052">MTQDKFNADSNDNFEVAGNQLTDAIKKLWKDTTVRSIIIRHPDGRKLMTVPLAVGVAGGAIALVMAPVLSIIAAIGAGLAKVRVEVVRTDDPQR</sequence>
<dbReference type="AlphaFoldDB" id="A0AAN0KE59"/>
<organism evidence="3 4">
    <name type="scientific">Brooklawnia propionicigenes</name>
    <dbReference type="NCBI Taxonomy" id="3041175"/>
    <lineage>
        <taxon>Bacteria</taxon>
        <taxon>Bacillati</taxon>
        <taxon>Actinomycetota</taxon>
        <taxon>Actinomycetes</taxon>
        <taxon>Propionibacteriales</taxon>
        <taxon>Propionibacteriaceae</taxon>
        <taxon>Brooklawnia</taxon>
    </lineage>
</organism>
<gene>
    <name evidence="3" type="ORF">brsh051_02040</name>
</gene>